<dbReference type="Gramene" id="Mp1g04610.1">
    <property type="protein sequence ID" value="Mp1g04610.1.cds1"/>
    <property type="gene ID" value="Mp1g04610"/>
</dbReference>
<proteinExistence type="predicted"/>
<organism evidence="2 3">
    <name type="scientific">Marchantia polymorpha</name>
    <name type="common">Common liverwort</name>
    <name type="synonym">Marchantia aquatica</name>
    <dbReference type="NCBI Taxonomy" id="3197"/>
    <lineage>
        <taxon>Eukaryota</taxon>
        <taxon>Viridiplantae</taxon>
        <taxon>Streptophyta</taxon>
        <taxon>Embryophyta</taxon>
        <taxon>Marchantiophyta</taxon>
        <taxon>Marchantiopsida</taxon>
        <taxon>Marchantiidae</taxon>
        <taxon>Marchantiales</taxon>
        <taxon>Marchantiaceae</taxon>
        <taxon>Marchantia</taxon>
    </lineage>
</organism>
<gene>
    <name evidence="2" type="ORF">MARPO_0005s0146</name>
</gene>
<reference evidence="3" key="1">
    <citation type="journal article" date="2017" name="Cell">
        <title>Insights into land plant evolution garnered from the Marchantia polymorpha genome.</title>
        <authorList>
            <person name="Bowman J.L."/>
            <person name="Kohchi T."/>
            <person name="Yamato K.T."/>
            <person name="Jenkins J."/>
            <person name="Shu S."/>
            <person name="Ishizaki K."/>
            <person name="Yamaoka S."/>
            <person name="Nishihama R."/>
            <person name="Nakamura Y."/>
            <person name="Berger F."/>
            <person name="Adam C."/>
            <person name="Aki S.S."/>
            <person name="Althoff F."/>
            <person name="Araki T."/>
            <person name="Arteaga-Vazquez M.A."/>
            <person name="Balasubrmanian S."/>
            <person name="Barry K."/>
            <person name="Bauer D."/>
            <person name="Boehm C.R."/>
            <person name="Briginshaw L."/>
            <person name="Caballero-Perez J."/>
            <person name="Catarino B."/>
            <person name="Chen F."/>
            <person name="Chiyoda S."/>
            <person name="Chovatia M."/>
            <person name="Davies K.M."/>
            <person name="Delmans M."/>
            <person name="Demura T."/>
            <person name="Dierschke T."/>
            <person name="Dolan L."/>
            <person name="Dorantes-Acosta A.E."/>
            <person name="Eklund D.M."/>
            <person name="Florent S.N."/>
            <person name="Flores-Sandoval E."/>
            <person name="Fujiyama A."/>
            <person name="Fukuzawa H."/>
            <person name="Galik B."/>
            <person name="Grimanelli D."/>
            <person name="Grimwood J."/>
            <person name="Grossniklaus U."/>
            <person name="Hamada T."/>
            <person name="Haseloff J."/>
            <person name="Hetherington A.J."/>
            <person name="Higo A."/>
            <person name="Hirakawa Y."/>
            <person name="Hundley H.N."/>
            <person name="Ikeda Y."/>
            <person name="Inoue K."/>
            <person name="Inoue S.I."/>
            <person name="Ishida S."/>
            <person name="Jia Q."/>
            <person name="Kakita M."/>
            <person name="Kanazawa T."/>
            <person name="Kawai Y."/>
            <person name="Kawashima T."/>
            <person name="Kennedy M."/>
            <person name="Kinose K."/>
            <person name="Kinoshita T."/>
            <person name="Kohara Y."/>
            <person name="Koide E."/>
            <person name="Komatsu K."/>
            <person name="Kopischke S."/>
            <person name="Kubo M."/>
            <person name="Kyozuka J."/>
            <person name="Lagercrantz U."/>
            <person name="Lin S.S."/>
            <person name="Lindquist E."/>
            <person name="Lipzen A.M."/>
            <person name="Lu C.W."/>
            <person name="De Luna E."/>
            <person name="Martienssen R.A."/>
            <person name="Minamino N."/>
            <person name="Mizutani M."/>
            <person name="Mizutani M."/>
            <person name="Mochizuki N."/>
            <person name="Monte I."/>
            <person name="Mosher R."/>
            <person name="Nagasaki H."/>
            <person name="Nakagami H."/>
            <person name="Naramoto S."/>
            <person name="Nishitani K."/>
            <person name="Ohtani M."/>
            <person name="Okamoto T."/>
            <person name="Okumura M."/>
            <person name="Phillips J."/>
            <person name="Pollak B."/>
            <person name="Reinders A."/>
            <person name="Rovekamp M."/>
            <person name="Sano R."/>
            <person name="Sawa S."/>
            <person name="Schmid M.W."/>
            <person name="Shirakawa M."/>
            <person name="Solano R."/>
            <person name="Spunde A."/>
            <person name="Suetsugu N."/>
            <person name="Sugano S."/>
            <person name="Sugiyama A."/>
            <person name="Sun R."/>
            <person name="Suzuki Y."/>
            <person name="Takenaka M."/>
            <person name="Takezawa D."/>
            <person name="Tomogane H."/>
            <person name="Tsuzuki M."/>
            <person name="Ueda T."/>
            <person name="Umeda M."/>
            <person name="Ward J.M."/>
            <person name="Watanabe Y."/>
            <person name="Yazaki K."/>
            <person name="Yokoyama R."/>
            <person name="Yoshitake Y."/>
            <person name="Yotsui I."/>
            <person name="Zachgo S."/>
            <person name="Schmutz J."/>
        </authorList>
    </citation>
    <scope>NUCLEOTIDE SEQUENCE [LARGE SCALE GENOMIC DNA]</scope>
    <source>
        <strain evidence="3">Tak-1</strain>
    </source>
</reference>
<protein>
    <submittedName>
        <fullName evidence="2">Uncharacterized protein</fullName>
    </submittedName>
</protein>
<evidence type="ECO:0000256" key="1">
    <source>
        <dbReference type="SAM" id="MobiDB-lite"/>
    </source>
</evidence>
<dbReference type="EMBL" id="KZ772677">
    <property type="protein sequence ID" value="PTQ48506.1"/>
    <property type="molecule type" value="Genomic_DNA"/>
</dbReference>
<sequence length="107" mass="11657">MGTPRVSRPTDLSVPAGDDCDCDCGGNCGRGRTRSGRGDRKRSGGFWPHTRPERGSAEHVQSVDLRALSLLRSSVTSSSSRDSRVEATWSNAGIYRVRWKDRAGFSS</sequence>
<evidence type="ECO:0000313" key="3">
    <source>
        <dbReference type="Proteomes" id="UP000244005"/>
    </source>
</evidence>
<dbReference type="AlphaFoldDB" id="A0A2R6XR38"/>
<accession>A0A2R6XR38</accession>
<keyword evidence="3" id="KW-1185">Reference proteome</keyword>
<feature type="region of interest" description="Disordered" evidence="1">
    <location>
        <begin position="28"/>
        <end position="61"/>
    </location>
</feature>
<evidence type="ECO:0000313" key="2">
    <source>
        <dbReference type="EMBL" id="PTQ48506.1"/>
    </source>
</evidence>
<dbReference type="Proteomes" id="UP000244005">
    <property type="component" value="Unassembled WGS sequence"/>
</dbReference>
<name>A0A2R6XR38_MARPO</name>